<reference evidence="1" key="1">
    <citation type="submission" date="2018-05" db="EMBL/GenBank/DDBJ databases">
        <authorList>
            <person name="Lanie J.A."/>
            <person name="Ng W.-L."/>
            <person name="Kazmierczak K.M."/>
            <person name="Andrzejewski T.M."/>
            <person name="Davidsen T.M."/>
            <person name="Wayne K.J."/>
            <person name="Tettelin H."/>
            <person name="Glass J.I."/>
            <person name="Rusch D."/>
            <person name="Podicherti R."/>
            <person name="Tsui H.-C.T."/>
            <person name="Winkler M.E."/>
        </authorList>
    </citation>
    <scope>NUCLEOTIDE SEQUENCE</scope>
</reference>
<accession>A0A381Z1H0</accession>
<organism evidence="1">
    <name type="scientific">marine metagenome</name>
    <dbReference type="NCBI Taxonomy" id="408172"/>
    <lineage>
        <taxon>unclassified sequences</taxon>
        <taxon>metagenomes</taxon>
        <taxon>ecological metagenomes</taxon>
    </lineage>
</organism>
<protein>
    <submittedName>
        <fullName evidence="1">Uncharacterized protein</fullName>
    </submittedName>
</protein>
<proteinExistence type="predicted"/>
<sequence>MRFPLIFALILTFLRADGMLIQTTVSYGPVQFTAVKNGESNRRYIWLHGDEKTAEMALKYHIIHHRGTAFFIHSDDRVVLADGLKLDPNRIFSTKGTKKTLLKYHPEVSKNKKKAIVEALDKERETFLEELLSSEGNLVVALHNNFRGYSIDSEIENAVTYSVKPGQRRQDFFLCTDRADYEILSKSPFNVVLQSNDDELDDGSLSRLMGRKGVRYVNIEVKLGWLSQQKKMLKYLENKLP</sequence>
<dbReference type="AlphaFoldDB" id="A0A381Z1H0"/>
<gene>
    <name evidence="1" type="ORF">METZ01_LOCUS135635</name>
</gene>
<name>A0A381Z1H0_9ZZZZ</name>
<evidence type="ECO:0000313" key="1">
    <source>
        <dbReference type="EMBL" id="SVA82781.1"/>
    </source>
</evidence>
<dbReference type="EMBL" id="UINC01019537">
    <property type="protein sequence ID" value="SVA82781.1"/>
    <property type="molecule type" value="Genomic_DNA"/>
</dbReference>